<evidence type="ECO:0000259" key="2">
    <source>
        <dbReference type="PROSITE" id="PS51208"/>
    </source>
</evidence>
<feature type="domain" description="Autotransporter" evidence="2">
    <location>
        <begin position="660"/>
        <end position="937"/>
    </location>
</feature>
<dbReference type="PATRIC" id="fig|1293439.3.peg.2121"/>
<sequence>MRYPTRRRLTGLALSSTHLILLISASLAVVVWHTGEARADCSALNVPNLDAYTCDFGTYAGSLNDPTGNNTLLFPTLANGGGTGVIAGNVVFGIGNDLIEMHTGRIDGDVDQGAGADRFVITGGVVVGNVQQGAGIDDFHMTGGEIGSLNQGDNRDTFFMSGGRIIDAFDDGDVATMTGGRIGRVNMKLDNNIFDMSGGIIDRNLVTGFGDDIIILSAGTIGGNISVSGGKDSVTVTGGSVGGSVLMSAGEDRFVWDGGGIIYGTIDMGADNDTARLANLTNANMGATPAITGGLGVDSLVLDHVATPGVSRFQAWESIALTNASQLIFDGTLVLGDAGTGTGALSIDQTSIVYGGGFNGAVSAAIGGQLANVSNAGRIDLSNNGAAGDRFTINGNYVGNNGMVMLDTVLGADNSASDRLVISGGVASGATSIGVVNVGGAGAVTNQDGIQVVQAINGATTSNGAFALGGPVAAGAFEYFLFKGGVSAGSGENWYLRSTLVNPPAGAPTPILAPTVPPLQPSPEPPVLPPDPTPAPPPPEAQPAPPVPPEATPADPDPVDPAPPVTITDPVPEAPPAPMVPPPLVAPPAPAAAPTQLPPLPGTTAFAPTPGATPVAGLVVPLYRVEVPTYSALGPSARYLGLATLGTFHERRGRQSLLEQEQERPGLWGRVFGQDVEMKWDGTVAPTFDGNLFGFQAGADVAGWENENGHTDRLGVFAGVTSMNGNIRGQALGWNDLGVGKVGINGTSLGAYWSHVGPEGWYLDGVAMGTWYGGNATSVRGVGIGLDGGGLTLSLEGGYPIALADGWRLEPQAQLIWQHIGLNSTEDRFSPVSFSLDDAVTGRIGVRLEGDVTLGDIALEPYLKANLWHGFGGTDTVSFGGDAISTATGGTSLELGGGVVARLSETVSLFATGDYTTNLGGQSQHAFEANIGLSIKW</sequence>
<dbReference type="PANTHER" id="PTHR35037:SF3">
    <property type="entry name" value="C-TERMINAL REGION OF AIDA-LIKE PROTEIN"/>
    <property type="match status" value="1"/>
</dbReference>
<evidence type="ECO:0000313" key="4">
    <source>
        <dbReference type="Proteomes" id="UP000033411"/>
    </source>
</evidence>
<dbReference type="Pfam" id="PF18883">
    <property type="entry name" value="AC_1"/>
    <property type="match status" value="1"/>
</dbReference>
<dbReference type="PROSITE" id="PS51208">
    <property type="entry name" value="AUTOTRANSPORTER"/>
    <property type="match status" value="1"/>
</dbReference>
<dbReference type="OrthoDB" id="6053567at2"/>
<evidence type="ECO:0000313" key="3">
    <source>
        <dbReference type="EMBL" id="KKC37371.1"/>
    </source>
</evidence>
<reference evidence="3 4" key="1">
    <citation type="submission" date="2015-03" db="EMBL/GenBank/DDBJ databases">
        <authorList>
            <person name="Lepp D."/>
            <person name="Hassan Y.I."/>
            <person name="Li X.-Z."/>
            <person name="Zhou T."/>
        </authorList>
    </citation>
    <scope>NUCLEOTIDE SEQUENCE [LARGE SCALE GENOMIC DNA]</scope>
    <source>
        <strain evidence="3 4">E84</strain>
    </source>
</reference>
<dbReference type="InterPro" id="IPR036709">
    <property type="entry name" value="Autotransporte_beta_dom_sf"/>
</dbReference>
<dbReference type="CDD" id="cd01344">
    <property type="entry name" value="PL2_Passenger_AT"/>
    <property type="match status" value="1"/>
</dbReference>
<dbReference type="Pfam" id="PF03797">
    <property type="entry name" value="Autotransporter"/>
    <property type="match status" value="1"/>
</dbReference>
<dbReference type="PRINTS" id="PR01217">
    <property type="entry name" value="PRICHEXTENSN"/>
</dbReference>
<protein>
    <submittedName>
        <fullName evidence="3">Autotransporter</fullName>
    </submittedName>
</protein>
<dbReference type="Proteomes" id="UP000033411">
    <property type="component" value="Unassembled WGS sequence"/>
</dbReference>
<feature type="compositionally biased region" description="Pro residues" evidence="1">
    <location>
        <begin position="515"/>
        <end position="564"/>
    </location>
</feature>
<comment type="caution">
    <text evidence="3">The sequence shown here is derived from an EMBL/GenBank/DDBJ whole genome shotgun (WGS) entry which is preliminary data.</text>
</comment>
<organism evidence="3 4">
    <name type="scientific">Devosia epidermidihirudinis</name>
    <dbReference type="NCBI Taxonomy" id="1293439"/>
    <lineage>
        <taxon>Bacteria</taxon>
        <taxon>Pseudomonadati</taxon>
        <taxon>Pseudomonadota</taxon>
        <taxon>Alphaproteobacteria</taxon>
        <taxon>Hyphomicrobiales</taxon>
        <taxon>Devosiaceae</taxon>
        <taxon>Devosia</taxon>
    </lineage>
</organism>
<dbReference type="PANTHER" id="PTHR35037">
    <property type="entry name" value="C-TERMINAL REGION OF AIDA-LIKE PROTEIN"/>
    <property type="match status" value="1"/>
</dbReference>
<feature type="region of interest" description="Disordered" evidence="1">
    <location>
        <begin position="509"/>
        <end position="601"/>
    </location>
</feature>
<evidence type="ECO:0000256" key="1">
    <source>
        <dbReference type="SAM" id="MobiDB-lite"/>
    </source>
</evidence>
<dbReference type="InterPro" id="IPR012332">
    <property type="entry name" value="Autotransporter_pectin_lyase_C"/>
</dbReference>
<dbReference type="SUPFAM" id="SSF51126">
    <property type="entry name" value="Pectin lyase-like"/>
    <property type="match status" value="1"/>
</dbReference>
<dbReference type="Gene3D" id="2.160.20.20">
    <property type="match status" value="1"/>
</dbReference>
<dbReference type="InterPro" id="IPR005546">
    <property type="entry name" value="Autotransporte_beta"/>
</dbReference>
<dbReference type="InterPro" id="IPR011050">
    <property type="entry name" value="Pectin_lyase_fold/virulence"/>
</dbReference>
<dbReference type="STRING" id="1293439.WH87_12585"/>
<dbReference type="Gene3D" id="2.40.128.130">
    <property type="entry name" value="Autotransporter beta-domain"/>
    <property type="match status" value="1"/>
</dbReference>
<dbReference type="AlphaFoldDB" id="A0A0F5Q9H3"/>
<dbReference type="EMBL" id="LANJ01000019">
    <property type="protein sequence ID" value="KKC37371.1"/>
    <property type="molecule type" value="Genomic_DNA"/>
</dbReference>
<proteinExistence type="predicted"/>
<dbReference type="InterPro" id="IPR043990">
    <property type="entry name" value="AC_1"/>
</dbReference>
<dbReference type="SUPFAM" id="SSF103515">
    <property type="entry name" value="Autotransporter"/>
    <property type="match status" value="1"/>
</dbReference>
<dbReference type="RefSeq" id="WP_046137429.1">
    <property type="nucleotide sequence ID" value="NZ_LANJ01000019.1"/>
</dbReference>
<name>A0A0F5Q9H3_9HYPH</name>
<feature type="compositionally biased region" description="Pro residues" evidence="1">
    <location>
        <begin position="572"/>
        <end position="601"/>
    </location>
</feature>
<accession>A0A0F5Q9H3</accession>
<dbReference type="InterPro" id="IPR051551">
    <property type="entry name" value="Autotransporter_adhesion"/>
</dbReference>
<keyword evidence="4" id="KW-1185">Reference proteome</keyword>
<dbReference type="SMART" id="SM00869">
    <property type="entry name" value="Autotransporter"/>
    <property type="match status" value="1"/>
</dbReference>
<gene>
    <name evidence="3" type="ORF">WH87_12585</name>
</gene>